<evidence type="ECO:0000313" key="7">
    <source>
        <dbReference type="EMBL" id="PMB75879.1"/>
    </source>
</evidence>
<keyword evidence="1" id="KW-0963">Cytoplasm</keyword>
<evidence type="ECO:0000259" key="5">
    <source>
        <dbReference type="Pfam" id="PF05175"/>
    </source>
</evidence>
<evidence type="ECO:0000313" key="8">
    <source>
        <dbReference type="Proteomes" id="UP000237153"/>
    </source>
</evidence>
<dbReference type="Proteomes" id="UP000886076">
    <property type="component" value="Unassembled WGS sequence"/>
</dbReference>
<dbReference type="InterPro" id="IPR007848">
    <property type="entry name" value="Small_mtfrase_dom"/>
</dbReference>
<dbReference type="PANTHER" id="PTHR47816">
    <property type="entry name" value="RIBOSOMAL RNA SMALL SUBUNIT METHYLTRANSFERASE C"/>
    <property type="match status" value="1"/>
</dbReference>
<comment type="caution">
    <text evidence="7">The sequence shown here is derived from an EMBL/GenBank/DDBJ whole genome shotgun (WGS) entry which is preliminary data.</text>
</comment>
<dbReference type="InterPro" id="IPR046977">
    <property type="entry name" value="RsmC/RlmG"/>
</dbReference>
<feature type="domain" description="Methyltransferase small" evidence="5">
    <location>
        <begin position="57"/>
        <end position="148"/>
    </location>
</feature>
<keyword evidence="3 6" id="KW-0489">Methyltransferase</keyword>
<evidence type="ECO:0000256" key="1">
    <source>
        <dbReference type="ARBA" id="ARBA00022490"/>
    </source>
</evidence>
<dbReference type="AlphaFoldDB" id="A0A2J6N3H9"/>
<dbReference type="CDD" id="cd02440">
    <property type="entry name" value="AdoMet_MTases"/>
    <property type="match status" value="1"/>
</dbReference>
<dbReference type="InterPro" id="IPR002052">
    <property type="entry name" value="DNA_methylase_N6_adenine_CS"/>
</dbReference>
<sequence>MEGKRKGGKLIIGKIFSESSRYTLRLTHVLLSRITKLFKYKGLYVYIPEGVFNPTFTLSTSLIIDYLNEFKPKGKVLEIGCGTGAISIYIAKKFGLKSYCTDISEVALATAKINSKINGVEKNIEVLKTEKLRYVASFDLVITNPPYLPLEPIDSLDLNWCGGRDLNLLKEAILLGRKALRKKGEMIITLSSLTDLTLLDDFLKKQGFFMVGIKRRVSPFDLVFLYHLKLQI</sequence>
<keyword evidence="2" id="KW-0698">rRNA processing</keyword>
<dbReference type="EMBL" id="DSFH01000051">
    <property type="protein sequence ID" value="HEW64131.1"/>
    <property type="molecule type" value="Genomic_DNA"/>
</dbReference>
<dbReference type="GO" id="GO:0006364">
    <property type="term" value="P:rRNA processing"/>
    <property type="evidence" value="ECO:0007669"/>
    <property type="project" value="UniProtKB-KW"/>
</dbReference>
<evidence type="ECO:0000313" key="6">
    <source>
        <dbReference type="EMBL" id="HEW64131.1"/>
    </source>
</evidence>
<reference evidence="6" key="2">
    <citation type="journal article" date="2020" name="mSystems">
        <title>Genome- and Community-Level Interaction Insights into Carbon Utilization and Element Cycling Functions of Hydrothermarchaeota in Hydrothermal Sediment.</title>
        <authorList>
            <person name="Zhou Z."/>
            <person name="Liu Y."/>
            <person name="Xu W."/>
            <person name="Pan J."/>
            <person name="Luo Z.H."/>
            <person name="Li M."/>
        </authorList>
    </citation>
    <scope>NUCLEOTIDE SEQUENCE [LARGE SCALE GENOMIC DNA]</scope>
    <source>
        <strain evidence="6">SpSt-1261</strain>
    </source>
</reference>
<dbReference type="Proteomes" id="UP000237153">
    <property type="component" value="Unassembled WGS sequence"/>
</dbReference>
<dbReference type="Pfam" id="PF05175">
    <property type="entry name" value="MTS"/>
    <property type="match status" value="1"/>
</dbReference>
<accession>A0A2J6N3H9</accession>
<dbReference type="InterPro" id="IPR029063">
    <property type="entry name" value="SAM-dependent_MTases_sf"/>
</dbReference>
<evidence type="ECO:0000256" key="3">
    <source>
        <dbReference type="ARBA" id="ARBA00022603"/>
    </source>
</evidence>
<dbReference type="SUPFAM" id="SSF53335">
    <property type="entry name" value="S-adenosyl-L-methionine-dependent methyltransferases"/>
    <property type="match status" value="1"/>
</dbReference>
<gene>
    <name evidence="7" type="ORF">C0188_01480</name>
    <name evidence="6" type="ORF">ENO39_03645</name>
</gene>
<dbReference type="GO" id="GO:0008757">
    <property type="term" value="F:S-adenosylmethionine-dependent methyltransferase activity"/>
    <property type="evidence" value="ECO:0007669"/>
    <property type="project" value="InterPro"/>
</dbReference>
<dbReference type="GO" id="GO:0003676">
    <property type="term" value="F:nucleic acid binding"/>
    <property type="evidence" value="ECO:0007669"/>
    <property type="project" value="InterPro"/>
</dbReference>
<dbReference type="PANTHER" id="PTHR47816:SF4">
    <property type="entry name" value="RIBOSOMAL RNA SMALL SUBUNIT METHYLTRANSFERASE C"/>
    <property type="match status" value="1"/>
</dbReference>
<evidence type="ECO:0000256" key="4">
    <source>
        <dbReference type="ARBA" id="ARBA00022679"/>
    </source>
</evidence>
<dbReference type="PROSITE" id="PS00092">
    <property type="entry name" value="N6_MTASE"/>
    <property type="match status" value="1"/>
</dbReference>
<dbReference type="GO" id="GO:0032259">
    <property type="term" value="P:methylation"/>
    <property type="evidence" value="ECO:0007669"/>
    <property type="project" value="UniProtKB-KW"/>
</dbReference>
<proteinExistence type="predicted"/>
<keyword evidence="4" id="KW-0808">Transferase</keyword>
<name>A0A2J6N3H9_9CREN</name>
<protein>
    <submittedName>
        <fullName evidence="6">Class I SAM-dependent methyltransferase</fullName>
    </submittedName>
</protein>
<dbReference type="EMBL" id="PNIM01000005">
    <property type="protein sequence ID" value="PMB75879.1"/>
    <property type="molecule type" value="Genomic_DNA"/>
</dbReference>
<evidence type="ECO:0000256" key="2">
    <source>
        <dbReference type="ARBA" id="ARBA00022552"/>
    </source>
</evidence>
<reference evidence="7 8" key="1">
    <citation type="submission" date="2018-01" db="EMBL/GenBank/DDBJ databases">
        <title>Metagenomic assembled genomes from two thermal pools in the Uzon Caldera, Kamchatka, Russia.</title>
        <authorList>
            <person name="Wilkins L."/>
            <person name="Ettinger C."/>
        </authorList>
    </citation>
    <scope>NUCLEOTIDE SEQUENCE [LARGE SCALE GENOMIC DNA]</scope>
    <source>
        <strain evidence="7">ZAV-06</strain>
    </source>
</reference>
<dbReference type="Gene3D" id="3.40.50.150">
    <property type="entry name" value="Vaccinia Virus protein VP39"/>
    <property type="match status" value="1"/>
</dbReference>
<organism evidence="7 8">
    <name type="scientific">Fervidicoccus fontis</name>
    <dbReference type="NCBI Taxonomy" id="683846"/>
    <lineage>
        <taxon>Archaea</taxon>
        <taxon>Thermoproteota</taxon>
        <taxon>Thermoprotei</taxon>
        <taxon>Fervidicoccales</taxon>
        <taxon>Fervidicoccaceae</taxon>
        <taxon>Fervidicoccus</taxon>
    </lineage>
</organism>